<dbReference type="InterPro" id="IPR036770">
    <property type="entry name" value="Ankyrin_rpt-contain_sf"/>
</dbReference>
<reference evidence="11" key="1">
    <citation type="submission" date="2020-01" db="EMBL/GenBank/DDBJ databases">
        <title>Development of genomics and gene disruption for Polysphondylium violaceum indicates a role for the polyketide synthase stlB in stalk morphogenesis.</title>
        <authorList>
            <person name="Narita B."/>
            <person name="Kawabe Y."/>
            <person name="Kin K."/>
            <person name="Saito T."/>
            <person name="Gibbs R."/>
            <person name="Kuspa A."/>
            <person name="Muzny D."/>
            <person name="Queller D."/>
            <person name="Richards S."/>
            <person name="Strassman J."/>
            <person name="Sucgang R."/>
            <person name="Worley K."/>
            <person name="Schaap P."/>
        </authorList>
    </citation>
    <scope>NUCLEOTIDE SEQUENCE</scope>
    <source>
        <strain evidence="11">QSvi11</strain>
    </source>
</reference>
<feature type="compositionally biased region" description="Low complexity" evidence="9">
    <location>
        <begin position="9"/>
        <end position="28"/>
    </location>
</feature>
<evidence type="ECO:0000313" key="12">
    <source>
        <dbReference type="Proteomes" id="UP000695562"/>
    </source>
</evidence>
<dbReference type="AlphaFoldDB" id="A0A8J4PY69"/>
<dbReference type="Pfam" id="PF12796">
    <property type="entry name" value="Ank_2"/>
    <property type="match status" value="2"/>
</dbReference>
<dbReference type="SUPFAM" id="SSF47769">
    <property type="entry name" value="SAM/Pointed domain"/>
    <property type="match status" value="1"/>
</dbReference>
<dbReference type="GO" id="GO:0016779">
    <property type="term" value="F:nucleotidyltransferase activity"/>
    <property type="evidence" value="ECO:0007669"/>
    <property type="project" value="UniProtKB-KW"/>
</dbReference>
<comment type="caution">
    <text evidence="11">The sequence shown here is derived from an EMBL/GenBank/DDBJ whole genome shotgun (WGS) entry which is preliminary data.</text>
</comment>
<dbReference type="OrthoDB" id="15385at2759"/>
<feature type="repeat" description="ANK" evidence="8">
    <location>
        <begin position="183"/>
        <end position="215"/>
    </location>
</feature>
<evidence type="ECO:0000313" key="11">
    <source>
        <dbReference type="EMBL" id="KAF2074742.1"/>
    </source>
</evidence>
<proteinExistence type="inferred from homology"/>
<evidence type="ECO:0000256" key="7">
    <source>
        <dbReference type="ARBA" id="ARBA00033987"/>
    </source>
</evidence>
<accession>A0A8J4PY69</accession>
<feature type="domain" description="SAM" evidence="10">
    <location>
        <begin position="237"/>
        <end position="300"/>
    </location>
</feature>
<comment type="catalytic activity">
    <reaction evidence="7">
        <text>NAD(+) + (ADP-D-ribosyl)n-acceptor = nicotinamide + (ADP-D-ribosyl)n+1-acceptor + H(+).</text>
        <dbReference type="EC" id="2.4.2.30"/>
    </reaction>
</comment>
<keyword evidence="3" id="KW-0548">Nucleotidyltransferase</keyword>
<dbReference type="InterPro" id="IPR013761">
    <property type="entry name" value="SAM/pointed_sf"/>
</dbReference>
<dbReference type="CDD" id="cd09487">
    <property type="entry name" value="SAM_superfamily"/>
    <property type="match status" value="1"/>
</dbReference>
<evidence type="ECO:0000256" key="6">
    <source>
        <dbReference type="ARBA" id="ARBA00024347"/>
    </source>
</evidence>
<dbReference type="SUPFAM" id="SSF48403">
    <property type="entry name" value="Ankyrin repeat"/>
    <property type="match status" value="1"/>
</dbReference>
<dbReference type="SMART" id="SM00454">
    <property type="entry name" value="SAM"/>
    <property type="match status" value="1"/>
</dbReference>
<dbReference type="PANTHER" id="PTHR24171">
    <property type="entry name" value="ANKYRIN REPEAT DOMAIN-CONTAINING PROTEIN 39-RELATED"/>
    <property type="match status" value="1"/>
</dbReference>
<name>A0A8J4PY69_9MYCE</name>
<dbReference type="EMBL" id="AJWJ01000132">
    <property type="protein sequence ID" value="KAF2074742.1"/>
    <property type="molecule type" value="Genomic_DNA"/>
</dbReference>
<dbReference type="SMART" id="SM00248">
    <property type="entry name" value="ANK"/>
    <property type="match status" value="5"/>
</dbReference>
<feature type="repeat" description="ANK" evidence="8">
    <location>
        <begin position="78"/>
        <end position="110"/>
    </location>
</feature>
<dbReference type="PROSITE" id="PS50105">
    <property type="entry name" value="SAM_DOMAIN"/>
    <property type="match status" value="1"/>
</dbReference>
<protein>
    <recommendedName>
        <fullName evidence="1">NAD(+) ADP-ribosyltransferase</fullName>
        <ecNumber evidence="1">2.4.2.30</ecNumber>
    </recommendedName>
</protein>
<dbReference type="PROSITE" id="PS50088">
    <property type="entry name" value="ANK_REPEAT"/>
    <property type="match status" value="3"/>
</dbReference>
<evidence type="ECO:0000256" key="9">
    <source>
        <dbReference type="SAM" id="MobiDB-lite"/>
    </source>
</evidence>
<evidence type="ECO:0000256" key="4">
    <source>
        <dbReference type="ARBA" id="ARBA00022737"/>
    </source>
</evidence>
<dbReference type="EC" id="2.4.2.30" evidence="1"/>
<dbReference type="Gene3D" id="1.10.150.50">
    <property type="entry name" value="Transcription Factor, Ets-1"/>
    <property type="match status" value="1"/>
</dbReference>
<evidence type="ECO:0000259" key="10">
    <source>
        <dbReference type="PROSITE" id="PS50105"/>
    </source>
</evidence>
<dbReference type="Pfam" id="PF00536">
    <property type="entry name" value="SAM_1"/>
    <property type="match status" value="1"/>
</dbReference>
<evidence type="ECO:0000256" key="2">
    <source>
        <dbReference type="ARBA" id="ARBA00022676"/>
    </source>
</evidence>
<comment type="similarity">
    <text evidence="6">Belongs to the ARTD/PARP family.</text>
</comment>
<keyword evidence="12" id="KW-1185">Reference proteome</keyword>
<evidence type="ECO:0000256" key="5">
    <source>
        <dbReference type="ARBA" id="ARBA00023043"/>
    </source>
</evidence>
<evidence type="ECO:0000256" key="3">
    <source>
        <dbReference type="ARBA" id="ARBA00022695"/>
    </source>
</evidence>
<dbReference type="GO" id="GO:0003950">
    <property type="term" value="F:NAD+ poly-ADP-ribosyltransferase activity"/>
    <property type="evidence" value="ECO:0007669"/>
    <property type="project" value="UniProtKB-EC"/>
</dbReference>
<keyword evidence="5 8" id="KW-0040">ANK repeat</keyword>
<organism evidence="11 12">
    <name type="scientific">Polysphondylium violaceum</name>
    <dbReference type="NCBI Taxonomy" id="133409"/>
    <lineage>
        <taxon>Eukaryota</taxon>
        <taxon>Amoebozoa</taxon>
        <taxon>Evosea</taxon>
        <taxon>Eumycetozoa</taxon>
        <taxon>Dictyostelia</taxon>
        <taxon>Dictyosteliales</taxon>
        <taxon>Dictyosteliaceae</taxon>
        <taxon>Polysphondylium</taxon>
    </lineage>
</organism>
<keyword evidence="2" id="KW-0328">Glycosyltransferase</keyword>
<keyword evidence="4" id="KW-0677">Repeat</keyword>
<sequence>MLKEYLQFNSKKNNNNTSNTNTSSNNNTAISTNVINEKSPMFFAISNGSFALAKELLYYYLSHSNRETKFDVNEADDYGYTPLHMASNGDDEMIMALLNCEGINVNLCNRDKNTPFHYFCQKYRYPNCNNLFKKFIEKGTDINALNHRGETPLHKAILNSNVRLIMVNVLLEYGADVNIMTTRGDTPLHYAIHLEREDLVEALIQGGADISLKERGKKTCYEVALEVGNQKVIETMKKYQDLYDWLKNLDLEQYFEKLVRNDFLMGQMHQINEQVLNSLNIQISGHRLKFIKHCGILKLKLERAKEKRALERIQ</sequence>
<dbReference type="PROSITE" id="PS50297">
    <property type="entry name" value="ANK_REP_REGION"/>
    <property type="match status" value="3"/>
</dbReference>
<evidence type="ECO:0000256" key="1">
    <source>
        <dbReference type="ARBA" id="ARBA00012020"/>
    </source>
</evidence>
<keyword evidence="3" id="KW-0808">Transferase</keyword>
<dbReference type="PRINTS" id="PR01415">
    <property type="entry name" value="ANKYRIN"/>
</dbReference>
<feature type="region of interest" description="Disordered" evidence="9">
    <location>
        <begin position="1"/>
        <end position="28"/>
    </location>
</feature>
<gene>
    <name evidence="11" type="ORF">CYY_003974</name>
</gene>
<feature type="repeat" description="ANK" evidence="8">
    <location>
        <begin position="148"/>
        <end position="182"/>
    </location>
</feature>
<dbReference type="Proteomes" id="UP000695562">
    <property type="component" value="Unassembled WGS sequence"/>
</dbReference>
<dbReference type="Gene3D" id="1.25.40.20">
    <property type="entry name" value="Ankyrin repeat-containing domain"/>
    <property type="match status" value="1"/>
</dbReference>
<dbReference type="InterPro" id="IPR002110">
    <property type="entry name" value="Ankyrin_rpt"/>
</dbReference>
<evidence type="ECO:0000256" key="8">
    <source>
        <dbReference type="PROSITE-ProRule" id="PRU00023"/>
    </source>
</evidence>
<dbReference type="InterPro" id="IPR001660">
    <property type="entry name" value="SAM"/>
</dbReference>